<dbReference type="AlphaFoldDB" id="A0A090AJN3"/>
<dbReference type="STRING" id="40754.THII_3392"/>
<feature type="signal peptide" evidence="3">
    <location>
        <begin position="1"/>
        <end position="22"/>
    </location>
</feature>
<dbReference type="PANTHER" id="PTHR46388:SF2">
    <property type="entry name" value="NHL REPEAT-CONTAINING PROTEIN 2"/>
    <property type="match status" value="1"/>
</dbReference>
<accession>A0A090AJN3</accession>
<feature type="repeat" description="NHL" evidence="2">
    <location>
        <begin position="103"/>
        <end position="133"/>
    </location>
</feature>
<name>A0A090AJN3_9GAMM</name>
<reference evidence="4 5" key="1">
    <citation type="journal article" date="2014" name="ISME J.">
        <title>Ecophysiology of Thioploca ingrica as revealed by the complete genome sequence supplemented with proteomic evidence.</title>
        <authorList>
            <person name="Kojima H."/>
            <person name="Ogura Y."/>
            <person name="Yamamoto N."/>
            <person name="Togashi T."/>
            <person name="Mori H."/>
            <person name="Watanabe T."/>
            <person name="Nemoto F."/>
            <person name="Kurokawa K."/>
            <person name="Hayashi T."/>
            <person name="Fukui M."/>
        </authorList>
    </citation>
    <scope>NUCLEOTIDE SEQUENCE [LARGE SCALE GENOMIC DNA]</scope>
</reference>
<sequence>MISVRFLFLLLSFCVWTSLVQAEDIISTVAGTGTAGYDGEGVATSKMLNRPAGVAVDSAGNLYIADFRNHRIRKVDSTGNMTTVTGTGTAGYDGEGIATSKMLYYPRSVAVDRAGNLYIADHSNHRIRKVDSTGNITTVAGTGTAGYDGEGIATSKMLYLPGDIAVDNFEFRGAVIVGGVLAGQIINTSQVGGYFRDVQLAAGTHLIGGQLGGEISGDAQAPALLEDLEIEAGSYLQYVTIGEGVKLAAEVILGKGVQFSHPSDDPRLGFK</sequence>
<feature type="repeat" description="NHL" evidence="2">
    <location>
        <begin position="48"/>
        <end position="78"/>
    </location>
</feature>
<keyword evidence="5" id="KW-1185">Reference proteome</keyword>
<gene>
    <name evidence="4" type="ORF">THII_3392</name>
</gene>
<keyword evidence="1" id="KW-0677">Repeat</keyword>
<evidence type="ECO:0008006" key="6">
    <source>
        <dbReference type="Google" id="ProtNLM"/>
    </source>
</evidence>
<organism evidence="4 5">
    <name type="scientific">Thioploca ingrica</name>
    <dbReference type="NCBI Taxonomy" id="40754"/>
    <lineage>
        <taxon>Bacteria</taxon>
        <taxon>Pseudomonadati</taxon>
        <taxon>Pseudomonadota</taxon>
        <taxon>Gammaproteobacteria</taxon>
        <taxon>Thiotrichales</taxon>
        <taxon>Thiotrichaceae</taxon>
        <taxon>Thioploca</taxon>
    </lineage>
</organism>
<dbReference type="SUPFAM" id="SSF101898">
    <property type="entry name" value="NHL repeat"/>
    <property type="match status" value="1"/>
</dbReference>
<dbReference type="PANTHER" id="PTHR46388">
    <property type="entry name" value="NHL REPEAT-CONTAINING PROTEIN 2"/>
    <property type="match status" value="1"/>
</dbReference>
<dbReference type="Gene3D" id="2.120.10.30">
    <property type="entry name" value="TolB, C-terminal domain"/>
    <property type="match status" value="1"/>
</dbReference>
<evidence type="ECO:0000313" key="4">
    <source>
        <dbReference type="EMBL" id="BAP57689.1"/>
    </source>
</evidence>
<protein>
    <recommendedName>
        <fullName evidence="6">NHL repeat containing protein</fullName>
    </recommendedName>
</protein>
<feature type="chain" id="PRO_5001852859" description="NHL repeat containing protein" evidence="3">
    <location>
        <begin position="23"/>
        <end position="271"/>
    </location>
</feature>
<evidence type="ECO:0000313" key="5">
    <source>
        <dbReference type="Proteomes" id="UP000031623"/>
    </source>
</evidence>
<evidence type="ECO:0000256" key="3">
    <source>
        <dbReference type="SAM" id="SignalP"/>
    </source>
</evidence>
<dbReference type="HOGENOM" id="CLU_1026493_0_0_6"/>
<dbReference type="KEGG" id="tig:THII_3392"/>
<evidence type="ECO:0000256" key="1">
    <source>
        <dbReference type="ARBA" id="ARBA00022737"/>
    </source>
</evidence>
<dbReference type="PROSITE" id="PS51125">
    <property type="entry name" value="NHL"/>
    <property type="match status" value="2"/>
</dbReference>
<dbReference type="Pfam" id="PF01436">
    <property type="entry name" value="NHL"/>
    <property type="match status" value="2"/>
</dbReference>
<evidence type="ECO:0000256" key="2">
    <source>
        <dbReference type="PROSITE-ProRule" id="PRU00504"/>
    </source>
</evidence>
<proteinExistence type="predicted"/>
<dbReference type="InterPro" id="IPR011042">
    <property type="entry name" value="6-blade_b-propeller_TolB-like"/>
</dbReference>
<keyword evidence="3" id="KW-0732">Signal</keyword>
<dbReference type="EMBL" id="AP014633">
    <property type="protein sequence ID" value="BAP57689.1"/>
    <property type="molecule type" value="Genomic_DNA"/>
</dbReference>
<dbReference type="InterPro" id="IPR001258">
    <property type="entry name" value="NHL_repeat"/>
</dbReference>
<dbReference type="Proteomes" id="UP000031623">
    <property type="component" value="Chromosome"/>
</dbReference>